<dbReference type="NCBIfam" id="TIGR01474">
    <property type="entry name" value="ubiA_proteo"/>
    <property type="match status" value="1"/>
</dbReference>
<evidence type="ECO:0000256" key="7">
    <source>
        <dbReference type="ARBA" id="ARBA00023136"/>
    </source>
</evidence>
<dbReference type="FunFam" id="1.20.120.1780:FF:000001">
    <property type="entry name" value="4-hydroxybenzoate octaprenyltransferase"/>
    <property type="match status" value="1"/>
</dbReference>
<keyword evidence="5 10" id="KW-0812">Transmembrane</keyword>
<dbReference type="RefSeq" id="XP_013242160.1">
    <property type="nucleotide sequence ID" value="XM_013386706.1"/>
</dbReference>
<feature type="transmembrane region" description="Helical" evidence="10">
    <location>
        <begin position="294"/>
        <end position="316"/>
    </location>
</feature>
<evidence type="ECO:0000256" key="6">
    <source>
        <dbReference type="ARBA" id="ARBA00022989"/>
    </source>
</evidence>
<keyword evidence="7 10" id="KW-0472">Membrane</keyword>
<dbReference type="InterPro" id="IPR044878">
    <property type="entry name" value="UbiA_sf"/>
</dbReference>
<feature type="transmembrane region" description="Helical" evidence="10">
    <location>
        <begin position="128"/>
        <end position="149"/>
    </location>
</feature>
<dbReference type="Gene3D" id="1.10.357.140">
    <property type="entry name" value="UbiA prenyltransferase"/>
    <property type="match status" value="1"/>
</dbReference>
<feature type="transmembrane region" description="Helical" evidence="10">
    <location>
        <begin position="223"/>
        <end position="240"/>
    </location>
</feature>
<dbReference type="GO" id="GO:0008299">
    <property type="term" value="P:isoprenoid biosynthetic process"/>
    <property type="evidence" value="ECO:0007669"/>
    <property type="project" value="UniProtKB-UniRule"/>
</dbReference>
<dbReference type="Proteomes" id="UP000027361">
    <property type="component" value="Unassembled WGS sequence"/>
</dbReference>
<feature type="transmembrane region" description="Helical" evidence="10">
    <location>
        <begin position="246"/>
        <end position="263"/>
    </location>
</feature>
<dbReference type="Gene3D" id="1.20.120.1780">
    <property type="entry name" value="UbiA prenyltransferase"/>
    <property type="match status" value="1"/>
</dbReference>
<dbReference type="InterPro" id="IPR000537">
    <property type="entry name" value="UbiA_prenyltransferase"/>
</dbReference>
<dbReference type="PANTHER" id="PTHR11048:SF28">
    <property type="entry name" value="4-HYDROXYBENZOATE POLYPRENYLTRANSFERASE, MITOCHONDRIAL"/>
    <property type="match status" value="1"/>
</dbReference>
<dbReference type="OrthoDB" id="18170at2759"/>
<feature type="transmembrane region" description="Helical" evidence="10">
    <location>
        <begin position="322"/>
        <end position="338"/>
    </location>
</feature>
<dbReference type="UniPathway" id="UPA00232"/>
<dbReference type="CDD" id="cd13959">
    <property type="entry name" value="PT_UbiA_COQ2"/>
    <property type="match status" value="1"/>
</dbReference>
<evidence type="ECO:0000256" key="3">
    <source>
        <dbReference type="ARBA" id="ARBA00005985"/>
    </source>
</evidence>
<sequence>MQNCIFCTSARTPACHPANLSLQARPAKEGEYGATHGRLRPQFRRHPGLFSAQAQGVTVTSRSIATGAGPSDTPPEAPISGFSVRPFLQLARLDKPIGTWLLYWPCAWSITLASQYVDAPVSVAASNILLFGVGAVVMRGAGCTINDMWDAKMDRLVERTKSRPIASGQVSHFQALVFLGAQLSTGLAVLVNLNTYSILLGASSLSLVTIYPLMKRITYWPQFVLGLAFNWGTLLGWSAVAGSCNWPILLPMYAGSVAWTLVYDTIYAHQDKVDDVTAGVKSTALLFSEQTKPILSAFSTIFLSSMAFSLLFQMAVLSEHPAFFAALGAAGAQLAWQVGTANLDSRADCWRKFVSNQYLGLLIWLGLAVDYGLHIWKLQGEEAMEGHVEDSIKGRPRLV</sequence>
<comment type="caution">
    <text evidence="11">The sequence shown here is derived from an EMBL/GenBank/DDBJ whole genome shotgun (WGS) entry which is preliminary data.</text>
</comment>
<dbReference type="HOGENOM" id="CLU_034879_2_1_1"/>
<dbReference type="InterPro" id="IPR006370">
    <property type="entry name" value="HB_polyprenyltransferase-like"/>
</dbReference>
<comment type="catalytic activity">
    <reaction evidence="8 10">
        <text>an all-trans-polyprenyl diphosphate + 4-hydroxybenzoate = a 4-hydroxy-3-(all-trans-polyprenyl)benzoate + diphosphate</text>
        <dbReference type="Rhea" id="RHEA:44504"/>
        <dbReference type="Rhea" id="RHEA-COMP:9514"/>
        <dbReference type="Rhea" id="RHEA-COMP:9564"/>
        <dbReference type="ChEBI" id="CHEBI:17879"/>
        <dbReference type="ChEBI" id="CHEBI:33019"/>
        <dbReference type="ChEBI" id="CHEBI:58914"/>
        <dbReference type="ChEBI" id="CHEBI:78396"/>
        <dbReference type="EC" id="2.5.1.39"/>
    </reaction>
</comment>
<evidence type="ECO:0000256" key="2">
    <source>
        <dbReference type="ARBA" id="ARBA00004292"/>
    </source>
</evidence>
<keyword evidence="10" id="KW-0831">Ubiquinone biosynthesis</keyword>
<gene>
    <name evidence="11" type="ORF">K437DRAFT_225999</name>
</gene>
<feature type="transmembrane region" description="Helical" evidence="10">
    <location>
        <begin position="196"/>
        <end position="214"/>
    </location>
</feature>
<keyword evidence="6 10" id="KW-1133">Transmembrane helix</keyword>
<dbReference type="PANTHER" id="PTHR11048">
    <property type="entry name" value="PRENYLTRANSFERASES"/>
    <property type="match status" value="1"/>
</dbReference>
<dbReference type="PROSITE" id="PS00943">
    <property type="entry name" value="UBIA"/>
    <property type="match status" value="1"/>
</dbReference>
<comment type="similarity">
    <text evidence="3 10">Belongs to the UbiA prenyltransferase family.</text>
</comment>
<keyword evidence="4 10" id="KW-0808">Transferase</keyword>
<dbReference type="GeneID" id="25262551"/>
<keyword evidence="12" id="KW-1185">Reference proteome</keyword>
<dbReference type="EMBL" id="JMSN01000067">
    <property type="protein sequence ID" value="KDN42736.1"/>
    <property type="molecule type" value="Genomic_DNA"/>
</dbReference>
<accession>A0A066VMM8</accession>
<evidence type="ECO:0000256" key="4">
    <source>
        <dbReference type="ARBA" id="ARBA00022679"/>
    </source>
</evidence>
<feature type="transmembrane region" description="Helical" evidence="10">
    <location>
        <begin position="358"/>
        <end position="376"/>
    </location>
</feature>
<dbReference type="Pfam" id="PF01040">
    <property type="entry name" value="UbiA"/>
    <property type="match status" value="1"/>
</dbReference>
<evidence type="ECO:0000256" key="9">
    <source>
        <dbReference type="ARBA" id="ARBA00058997"/>
    </source>
</evidence>
<organism evidence="11 12">
    <name type="scientific">Tilletiaria anomala (strain ATCC 24038 / CBS 436.72 / UBC 951)</name>
    <dbReference type="NCBI Taxonomy" id="1037660"/>
    <lineage>
        <taxon>Eukaryota</taxon>
        <taxon>Fungi</taxon>
        <taxon>Dikarya</taxon>
        <taxon>Basidiomycota</taxon>
        <taxon>Ustilaginomycotina</taxon>
        <taxon>Exobasidiomycetes</taxon>
        <taxon>Georgefischeriales</taxon>
        <taxon>Tilletiariaceae</taxon>
        <taxon>Tilletiaria</taxon>
    </lineage>
</organism>
<dbReference type="InterPro" id="IPR030470">
    <property type="entry name" value="UbiA_prenylTrfase_CS"/>
</dbReference>
<comment type="pathway">
    <text evidence="10">Cofactor biosynthesis; ubiquinone biosynthesis.</text>
</comment>
<evidence type="ECO:0000256" key="8">
    <source>
        <dbReference type="ARBA" id="ARBA00052313"/>
    </source>
</evidence>
<dbReference type="InParanoid" id="A0A066VMM8"/>
<dbReference type="InterPro" id="IPR039653">
    <property type="entry name" value="Prenyltransferase"/>
</dbReference>
<dbReference type="EC" id="2.5.1.39" evidence="10"/>
<dbReference type="STRING" id="1037660.A0A066VMM8"/>
<keyword evidence="10" id="KW-0999">Mitochondrion inner membrane</keyword>
<reference evidence="11 12" key="1">
    <citation type="submission" date="2014-05" db="EMBL/GenBank/DDBJ databases">
        <title>Draft genome sequence of a rare smut relative, Tilletiaria anomala UBC 951.</title>
        <authorList>
            <consortium name="DOE Joint Genome Institute"/>
            <person name="Toome M."/>
            <person name="Kuo A."/>
            <person name="Henrissat B."/>
            <person name="Lipzen A."/>
            <person name="Tritt A."/>
            <person name="Yoshinaga Y."/>
            <person name="Zane M."/>
            <person name="Barry K."/>
            <person name="Grigoriev I.V."/>
            <person name="Spatafora J.W."/>
            <person name="Aimea M.C."/>
        </authorList>
    </citation>
    <scope>NUCLEOTIDE SEQUENCE [LARGE SCALE GENOMIC DNA]</scope>
    <source>
        <strain evidence="11 12">UBC 951</strain>
    </source>
</reference>
<evidence type="ECO:0000256" key="1">
    <source>
        <dbReference type="ARBA" id="ARBA00001946"/>
    </source>
</evidence>
<evidence type="ECO:0000256" key="5">
    <source>
        <dbReference type="ARBA" id="ARBA00022692"/>
    </source>
</evidence>
<dbReference type="GO" id="GO:0008412">
    <property type="term" value="F:4-hydroxybenzoate polyprenyltransferase activity"/>
    <property type="evidence" value="ECO:0007669"/>
    <property type="project" value="UniProtKB-EC"/>
</dbReference>
<dbReference type="FunCoup" id="A0A066VMM8">
    <property type="interactions" value="175"/>
</dbReference>
<dbReference type="HAMAP" id="MF_01635">
    <property type="entry name" value="UbiA"/>
    <property type="match status" value="1"/>
</dbReference>
<protein>
    <recommendedName>
        <fullName evidence="10">4-hydroxybenzoate polyprenyltransferase, mitochondrial</fullName>
        <shortName evidence="10">4-HB polyprenyltransferase</shortName>
        <ecNumber evidence="10">2.5.1.39</ecNumber>
    </recommendedName>
    <alternativeName>
        <fullName evidence="10">Para-hydroxybenzoate--polyprenyltransferase</fullName>
        <shortName evidence="10">PHB:PPT</shortName>
        <shortName evidence="10">PHB:polyprenyltransferase</shortName>
    </alternativeName>
</protein>
<comment type="function">
    <text evidence="9 10">Catalyzes the prenylation of para-hydroxybenzoate (PHB) with an all-trans polyprenyl group. Mediates the second step in the final reaction sequence of coenzyme Q (CoQ) biosynthesis, which is the condensation of the polyisoprenoid side chain with PHB, generating the first membrane-bound Q intermediate.</text>
</comment>
<dbReference type="AlphaFoldDB" id="A0A066VMM8"/>
<dbReference type="GO" id="GO:0006744">
    <property type="term" value="P:ubiquinone biosynthetic process"/>
    <property type="evidence" value="ECO:0007669"/>
    <property type="project" value="UniProtKB-UniRule"/>
</dbReference>
<dbReference type="OMA" id="WCMIYDT"/>
<dbReference type="GO" id="GO:0005743">
    <property type="term" value="C:mitochondrial inner membrane"/>
    <property type="evidence" value="ECO:0007669"/>
    <property type="project" value="UniProtKB-SubCell"/>
</dbReference>
<keyword evidence="10" id="KW-0496">Mitochondrion</keyword>
<name>A0A066VMM8_TILAU</name>
<evidence type="ECO:0000256" key="10">
    <source>
        <dbReference type="HAMAP-Rule" id="MF_03189"/>
    </source>
</evidence>
<comment type="subcellular location">
    <subcellularLocation>
        <location evidence="2 10">Mitochondrion inner membrane</location>
        <topology evidence="2 10">Multi-pass membrane protein</topology>
        <orientation evidence="2 10">Matrix side</orientation>
    </subcellularLocation>
</comment>
<proteinExistence type="inferred from homology"/>
<keyword evidence="10" id="KW-0414">Isoprene biosynthesis</keyword>
<evidence type="ECO:0000313" key="12">
    <source>
        <dbReference type="Proteomes" id="UP000027361"/>
    </source>
</evidence>
<evidence type="ECO:0000313" key="11">
    <source>
        <dbReference type="EMBL" id="KDN42736.1"/>
    </source>
</evidence>
<dbReference type="FunFam" id="1.10.357.140:FF:000003">
    <property type="entry name" value="4-hydroxybenzoate polyprenyltransferase, mitochondrial"/>
    <property type="match status" value="1"/>
</dbReference>
<comment type="cofactor">
    <cofactor evidence="1 10">
        <name>Mg(2+)</name>
        <dbReference type="ChEBI" id="CHEBI:18420"/>
    </cofactor>
</comment>